<dbReference type="EMBL" id="ACEC01000123">
    <property type="protein sequence ID" value="EEG28886.1"/>
    <property type="molecule type" value="Genomic_DNA"/>
</dbReference>
<sequence>MVSSFLFLLNREPNPSAPSRGKGNGSKEYISPSLDYYKHNRERLSRASSP</sequence>
<dbReference type="AlphaFoldDB" id="C0EHZ0"/>
<gene>
    <name evidence="2" type="ORF">CLOSTMETH_03485</name>
</gene>
<name>C0EHZ0_9FIRM</name>
<organism evidence="2 3">
    <name type="scientific">[Clostridium] methylpentosum DSM 5476</name>
    <dbReference type="NCBI Taxonomy" id="537013"/>
    <lineage>
        <taxon>Bacteria</taxon>
        <taxon>Bacillati</taxon>
        <taxon>Bacillota</taxon>
        <taxon>Clostridia</taxon>
        <taxon>Eubacteriales</taxon>
        <taxon>Oscillospiraceae</taxon>
        <taxon>Oscillospiraceae incertae sedis</taxon>
    </lineage>
</organism>
<feature type="region of interest" description="Disordered" evidence="1">
    <location>
        <begin position="1"/>
        <end position="35"/>
    </location>
</feature>
<dbReference type="STRING" id="537013.CLOSTMETH_03485"/>
<dbReference type="Proteomes" id="UP000003340">
    <property type="component" value="Unassembled WGS sequence"/>
</dbReference>
<proteinExistence type="predicted"/>
<reference evidence="2 3" key="1">
    <citation type="submission" date="2009-01" db="EMBL/GenBank/DDBJ databases">
        <authorList>
            <person name="Fulton L."/>
            <person name="Clifton S."/>
            <person name="Fulton B."/>
            <person name="Xu J."/>
            <person name="Minx P."/>
            <person name="Pepin K.H."/>
            <person name="Johnson M."/>
            <person name="Bhonagiri V."/>
            <person name="Nash W.E."/>
            <person name="Mardis E.R."/>
            <person name="Wilson R.K."/>
        </authorList>
    </citation>
    <scope>NUCLEOTIDE SEQUENCE [LARGE SCALE GENOMIC DNA]</scope>
    <source>
        <strain evidence="2 3">DSM 5476</strain>
    </source>
</reference>
<evidence type="ECO:0000256" key="1">
    <source>
        <dbReference type="SAM" id="MobiDB-lite"/>
    </source>
</evidence>
<protein>
    <submittedName>
        <fullName evidence="2">Uncharacterized protein</fullName>
    </submittedName>
</protein>
<comment type="caution">
    <text evidence="2">The sequence shown here is derived from an EMBL/GenBank/DDBJ whole genome shotgun (WGS) entry which is preliminary data.</text>
</comment>
<accession>C0EHZ0</accession>
<keyword evidence="3" id="KW-1185">Reference proteome</keyword>
<evidence type="ECO:0000313" key="3">
    <source>
        <dbReference type="Proteomes" id="UP000003340"/>
    </source>
</evidence>
<dbReference type="HOGENOM" id="CLU_3116408_0_0_9"/>
<evidence type="ECO:0000313" key="2">
    <source>
        <dbReference type="EMBL" id="EEG28886.1"/>
    </source>
</evidence>
<reference evidence="2 3" key="2">
    <citation type="submission" date="2009-02" db="EMBL/GenBank/DDBJ databases">
        <title>Draft genome sequence of Clostridium methylpentosum (DSM 5476).</title>
        <authorList>
            <person name="Sudarsanam P."/>
            <person name="Ley R."/>
            <person name="Guruge J."/>
            <person name="Turnbaugh P.J."/>
            <person name="Mahowald M."/>
            <person name="Liep D."/>
            <person name="Gordon J."/>
        </authorList>
    </citation>
    <scope>NUCLEOTIDE SEQUENCE [LARGE SCALE GENOMIC DNA]</scope>
    <source>
        <strain evidence="2 3">DSM 5476</strain>
    </source>
</reference>